<dbReference type="EMBL" id="UGOD01000001">
    <property type="protein sequence ID" value="STX52323.1"/>
    <property type="molecule type" value="Genomic_DNA"/>
</dbReference>
<dbReference type="AlphaFoldDB" id="A0A378JPX6"/>
<reference evidence="1 2" key="1">
    <citation type="submission" date="2018-06" db="EMBL/GenBank/DDBJ databases">
        <authorList>
            <consortium name="Pathogen Informatics"/>
            <person name="Doyle S."/>
        </authorList>
    </citation>
    <scope>NUCLEOTIDE SEQUENCE [LARGE SCALE GENOMIC DNA]</scope>
    <source>
        <strain evidence="1 2">NCTC13316</strain>
    </source>
</reference>
<dbReference type="RefSeq" id="WP_160116207.1">
    <property type="nucleotide sequence ID" value="NZ_CAAAHP010000005.1"/>
</dbReference>
<evidence type="ECO:0000313" key="1">
    <source>
        <dbReference type="EMBL" id="STX52323.1"/>
    </source>
</evidence>
<organism evidence="1 2">
    <name type="scientific">Legionella busanensis</name>
    <dbReference type="NCBI Taxonomy" id="190655"/>
    <lineage>
        <taxon>Bacteria</taxon>
        <taxon>Pseudomonadati</taxon>
        <taxon>Pseudomonadota</taxon>
        <taxon>Gammaproteobacteria</taxon>
        <taxon>Legionellales</taxon>
        <taxon>Legionellaceae</taxon>
        <taxon>Legionella</taxon>
    </lineage>
</organism>
<proteinExistence type="predicted"/>
<protein>
    <submittedName>
        <fullName evidence="1">Uncharacterized protein</fullName>
    </submittedName>
</protein>
<name>A0A378JPX6_9GAMM</name>
<dbReference type="OrthoDB" id="9932716at2"/>
<keyword evidence="2" id="KW-1185">Reference proteome</keyword>
<dbReference type="Proteomes" id="UP000254794">
    <property type="component" value="Unassembled WGS sequence"/>
</dbReference>
<sequence>MEINSKNNRVLAYSLATEISKDELEKVAGGSAKVTYQTTDYYTNRHGVSDTDLDMDWD</sequence>
<evidence type="ECO:0000313" key="2">
    <source>
        <dbReference type="Proteomes" id="UP000254794"/>
    </source>
</evidence>
<accession>A0A378JPX6</accession>
<gene>
    <name evidence="1" type="ORF">NCTC13316_02436</name>
</gene>